<proteinExistence type="predicted"/>
<dbReference type="InterPro" id="IPR036779">
    <property type="entry name" value="LysM_dom_sf"/>
</dbReference>
<evidence type="ECO:0000313" key="2">
    <source>
        <dbReference type="EMBL" id="KAF5950146.1"/>
    </source>
</evidence>
<protein>
    <recommendedName>
        <fullName evidence="4">LysM domain-containing protein</fullName>
    </recommendedName>
</protein>
<sequence length="124" mass="13732">MVSSYSTETNGDSSEKMRCSDDIVVCLGLFVGLSFKKLKLCLLPMFILLICWFVIYDGTVGFGQQAAPNCDTVYGVEIGDTCFSVTQKFNLTTEFFTEINPNLVCDKAWDSMLLAFASHGIIQL</sequence>
<accession>A0A7J7HEC3</accession>
<dbReference type="AlphaFoldDB" id="A0A7J7HEC3"/>
<dbReference type="Gene3D" id="3.10.350.10">
    <property type="entry name" value="LysM domain"/>
    <property type="match status" value="1"/>
</dbReference>
<evidence type="ECO:0008006" key="4">
    <source>
        <dbReference type="Google" id="ProtNLM"/>
    </source>
</evidence>
<reference evidence="2 3" key="2">
    <citation type="submission" date="2020-07" db="EMBL/GenBank/DDBJ databases">
        <title>Genome assembly of wild tea tree DASZ reveals pedigree and selection history of tea varieties.</title>
        <authorList>
            <person name="Zhang W."/>
        </authorList>
    </citation>
    <scope>NUCLEOTIDE SEQUENCE [LARGE SCALE GENOMIC DNA]</scope>
    <source>
        <strain evidence="3">cv. G240</strain>
        <tissue evidence="2">Leaf</tissue>
    </source>
</reference>
<evidence type="ECO:0000256" key="1">
    <source>
        <dbReference type="SAM" id="Phobius"/>
    </source>
</evidence>
<name>A0A7J7HEC3_CAMSI</name>
<dbReference type="SUPFAM" id="SSF54106">
    <property type="entry name" value="LysM domain"/>
    <property type="match status" value="1"/>
</dbReference>
<reference evidence="3" key="1">
    <citation type="journal article" date="2020" name="Nat. Commun.">
        <title>Genome assembly of wild tea tree DASZ reveals pedigree and selection history of tea varieties.</title>
        <authorList>
            <person name="Zhang W."/>
            <person name="Zhang Y."/>
            <person name="Qiu H."/>
            <person name="Guo Y."/>
            <person name="Wan H."/>
            <person name="Zhang X."/>
            <person name="Scossa F."/>
            <person name="Alseekh S."/>
            <person name="Zhang Q."/>
            <person name="Wang P."/>
            <person name="Xu L."/>
            <person name="Schmidt M.H."/>
            <person name="Jia X."/>
            <person name="Li D."/>
            <person name="Zhu A."/>
            <person name="Guo F."/>
            <person name="Chen W."/>
            <person name="Ni D."/>
            <person name="Usadel B."/>
            <person name="Fernie A.R."/>
            <person name="Wen W."/>
        </authorList>
    </citation>
    <scope>NUCLEOTIDE SEQUENCE [LARGE SCALE GENOMIC DNA]</scope>
    <source>
        <strain evidence="3">cv. G240</strain>
    </source>
</reference>
<gene>
    <name evidence="2" type="ORF">HYC85_012139</name>
</gene>
<dbReference type="Proteomes" id="UP000593564">
    <property type="component" value="Unassembled WGS sequence"/>
</dbReference>
<keyword evidence="1" id="KW-0812">Transmembrane</keyword>
<keyword evidence="1" id="KW-1133">Transmembrane helix</keyword>
<dbReference type="EMBL" id="JACBKZ010000005">
    <property type="protein sequence ID" value="KAF5950146.1"/>
    <property type="molecule type" value="Genomic_DNA"/>
</dbReference>
<keyword evidence="3" id="KW-1185">Reference proteome</keyword>
<feature type="transmembrane region" description="Helical" evidence="1">
    <location>
        <begin position="38"/>
        <end position="56"/>
    </location>
</feature>
<evidence type="ECO:0000313" key="3">
    <source>
        <dbReference type="Proteomes" id="UP000593564"/>
    </source>
</evidence>
<comment type="caution">
    <text evidence="2">The sequence shown here is derived from an EMBL/GenBank/DDBJ whole genome shotgun (WGS) entry which is preliminary data.</text>
</comment>
<organism evidence="2 3">
    <name type="scientific">Camellia sinensis</name>
    <name type="common">Tea plant</name>
    <name type="synonym">Thea sinensis</name>
    <dbReference type="NCBI Taxonomy" id="4442"/>
    <lineage>
        <taxon>Eukaryota</taxon>
        <taxon>Viridiplantae</taxon>
        <taxon>Streptophyta</taxon>
        <taxon>Embryophyta</taxon>
        <taxon>Tracheophyta</taxon>
        <taxon>Spermatophyta</taxon>
        <taxon>Magnoliopsida</taxon>
        <taxon>eudicotyledons</taxon>
        <taxon>Gunneridae</taxon>
        <taxon>Pentapetalae</taxon>
        <taxon>asterids</taxon>
        <taxon>Ericales</taxon>
        <taxon>Theaceae</taxon>
        <taxon>Camellia</taxon>
    </lineage>
</organism>
<keyword evidence="1" id="KW-0472">Membrane</keyword>